<name>A0A9W6WJI0_CANBO</name>
<dbReference type="InterPro" id="IPR057725">
    <property type="entry name" value="Ams2-SPT21_N"/>
</dbReference>
<accession>A0A9W6WJI0</accession>
<dbReference type="InterPro" id="IPR042403">
    <property type="entry name" value="Spt21/Ams2"/>
</dbReference>
<feature type="compositionally biased region" description="Low complexity" evidence="1">
    <location>
        <begin position="273"/>
        <end position="290"/>
    </location>
</feature>
<dbReference type="Pfam" id="PF25823">
    <property type="entry name" value="Ams2-SPT21_N"/>
    <property type="match status" value="1"/>
</dbReference>
<dbReference type="GO" id="GO:0006357">
    <property type="term" value="P:regulation of transcription by RNA polymerase II"/>
    <property type="evidence" value="ECO:0007669"/>
    <property type="project" value="TreeGrafter"/>
</dbReference>
<reference evidence="3" key="1">
    <citation type="submission" date="2023-04" db="EMBL/GenBank/DDBJ databases">
        <title>Candida boidinii NBRC 10035.</title>
        <authorList>
            <person name="Ichikawa N."/>
            <person name="Sato H."/>
            <person name="Tonouchi N."/>
        </authorList>
    </citation>
    <scope>NUCLEOTIDE SEQUENCE</scope>
    <source>
        <strain evidence="3">NBRC 10035</strain>
    </source>
</reference>
<feature type="domain" description="Ams2/SPT21 N-terminal" evidence="2">
    <location>
        <begin position="8"/>
        <end position="148"/>
    </location>
</feature>
<gene>
    <name evidence="3" type="ORF">Cboi02_000562400</name>
</gene>
<evidence type="ECO:0000313" key="4">
    <source>
        <dbReference type="Proteomes" id="UP001165120"/>
    </source>
</evidence>
<feature type="compositionally biased region" description="Polar residues" evidence="1">
    <location>
        <begin position="193"/>
        <end position="218"/>
    </location>
</feature>
<evidence type="ECO:0000313" key="3">
    <source>
        <dbReference type="EMBL" id="GME77738.1"/>
    </source>
</evidence>
<feature type="region of interest" description="Disordered" evidence="1">
    <location>
        <begin position="273"/>
        <end position="305"/>
    </location>
</feature>
<protein>
    <submittedName>
        <fullName evidence="3">Unnamed protein product</fullName>
    </submittedName>
</protein>
<sequence length="441" mass="49683">MNGEPAPQNVILKVLYTFDDSTNFLARSSTTIPCQVFALPAQGSNDGLTIGCIKLASCLHLLNQASPELFDAGSDFSIYSKDITEPSEPLVGHGLYSKISFNNQNSNAADINQNITYVVGRICKSFMNFFNGVSKSDTLEVSLKFSKVKQPQTQPQAQQFQQCQQHHHHHHQQQQEQQQQMESIKENRPTDYTKGQQIEHSQIDSEQQNSHSRYNASKDTSEKTIPISFATENNSPQMNNNREEIALPPQQPLNGKSQDNNWETRHLNQYRSTNANVSTNNTNHNTNSSNRAVSTKPARQRKKPAPLTRTYHDLVNHQSKDSGDIFKQPSLTNRKSSIEGSQNISYKSKFPDIADEPQLAVRTQSLPFLNTRVHRIMLADKHSSNIPEPPSDDIKSRFSKFSKLLSISSNHELSEPIQAKKNKSFIENVVKVGEKEVITVQ</sequence>
<proteinExistence type="predicted"/>
<dbReference type="Proteomes" id="UP001165120">
    <property type="component" value="Unassembled WGS sequence"/>
</dbReference>
<evidence type="ECO:0000256" key="1">
    <source>
        <dbReference type="SAM" id="MobiDB-lite"/>
    </source>
</evidence>
<keyword evidence="4" id="KW-1185">Reference proteome</keyword>
<dbReference type="GO" id="GO:0030466">
    <property type="term" value="P:silent mating-type cassette heterochromatin formation"/>
    <property type="evidence" value="ECO:0007669"/>
    <property type="project" value="TreeGrafter"/>
</dbReference>
<feature type="compositionally biased region" description="Polar residues" evidence="1">
    <location>
        <begin position="230"/>
        <end position="240"/>
    </location>
</feature>
<organism evidence="3 4">
    <name type="scientific">Candida boidinii</name>
    <name type="common">Yeast</name>
    <dbReference type="NCBI Taxonomy" id="5477"/>
    <lineage>
        <taxon>Eukaryota</taxon>
        <taxon>Fungi</taxon>
        <taxon>Dikarya</taxon>
        <taxon>Ascomycota</taxon>
        <taxon>Saccharomycotina</taxon>
        <taxon>Pichiomycetes</taxon>
        <taxon>Pichiales</taxon>
        <taxon>Pichiaceae</taxon>
        <taxon>Ogataea</taxon>
        <taxon>Ogataea/Candida clade</taxon>
    </lineage>
</organism>
<dbReference type="PANTHER" id="PTHR39147:SF1">
    <property type="entry name" value="PROTEIN SPT21"/>
    <property type="match status" value="1"/>
</dbReference>
<dbReference type="AlphaFoldDB" id="A0A9W6WJI0"/>
<feature type="compositionally biased region" description="Polar residues" evidence="1">
    <location>
        <begin position="252"/>
        <end position="261"/>
    </location>
</feature>
<dbReference type="PANTHER" id="PTHR39147">
    <property type="entry name" value="PROTEIN SPT21"/>
    <property type="match status" value="1"/>
</dbReference>
<feature type="compositionally biased region" description="Polar residues" evidence="1">
    <location>
        <begin position="329"/>
        <end position="339"/>
    </location>
</feature>
<feature type="region of interest" description="Disordered" evidence="1">
    <location>
        <begin position="319"/>
        <end position="339"/>
    </location>
</feature>
<dbReference type="EMBL" id="BSXN01002828">
    <property type="protein sequence ID" value="GME77738.1"/>
    <property type="molecule type" value="Genomic_DNA"/>
</dbReference>
<feature type="region of interest" description="Disordered" evidence="1">
    <location>
        <begin position="150"/>
        <end position="261"/>
    </location>
</feature>
<evidence type="ECO:0000259" key="2">
    <source>
        <dbReference type="Pfam" id="PF25823"/>
    </source>
</evidence>
<dbReference type="GO" id="GO:0000183">
    <property type="term" value="P:rDNA heterochromatin formation"/>
    <property type="evidence" value="ECO:0007669"/>
    <property type="project" value="TreeGrafter"/>
</dbReference>
<comment type="caution">
    <text evidence="3">The sequence shown here is derived from an EMBL/GenBank/DDBJ whole genome shotgun (WGS) entry which is preliminary data.</text>
</comment>
<feature type="compositionally biased region" description="Low complexity" evidence="1">
    <location>
        <begin position="150"/>
        <end position="164"/>
    </location>
</feature>